<dbReference type="Gene3D" id="3.40.50.300">
    <property type="entry name" value="P-loop containing nucleotide triphosphate hydrolases"/>
    <property type="match status" value="1"/>
</dbReference>
<evidence type="ECO:0000256" key="3">
    <source>
        <dbReference type="ARBA" id="ARBA00022519"/>
    </source>
</evidence>
<evidence type="ECO:0000256" key="6">
    <source>
        <dbReference type="ARBA" id="ARBA00022967"/>
    </source>
</evidence>
<keyword evidence="2" id="KW-1003">Cell membrane</keyword>
<keyword evidence="7" id="KW-0472">Membrane</keyword>
<dbReference type="SMART" id="SM00382">
    <property type="entry name" value="AAA"/>
    <property type="match status" value="1"/>
</dbReference>
<dbReference type="OrthoDB" id="9802264at2"/>
<evidence type="ECO:0000259" key="8">
    <source>
        <dbReference type="PROSITE" id="PS50893"/>
    </source>
</evidence>
<accession>A0A4R6WVY9</accession>
<dbReference type="GO" id="GO:0005524">
    <property type="term" value="F:ATP binding"/>
    <property type="evidence" value="ECO:0007669"/>
    <property type="project" value="UniProtKB-KW"/>
</dbReference>
<keyword evidence="6" id="KW-1278">Translocase</keyword>
<feature type="domain" description="ABC transporter" evidence="8">
    <location>
        <begin position="1"/>
        <end position="232"/>
    </location>
</feature>
<keyword evidence="1" id="KW-0813">Transport</keyword>
<sequence>MSYIEISGLAFTYEDMEMRFDLAVEQGELLAIIGPSGAGKSTLLALIGGFEQALAGAIRIGGDDISALPPAARPVTTLFQDHNLFAHLGVAQNVGLGLHPGLRLSKADRDQVAWALGEVGLTGFEDRLPGQLSGGERQRVAIARCILRKRPVLMLDEAFAALGPALRREMLELVLAIKARENLTVLMVTHDPEDARFAADRTAFIADGHVVLSGPTADVLSSPDPAIRAYLGS</sequence>
<dbReference type="InterPro" id="IPR017871">
    <property type="entry name" value="ABC_transporter-like_CS"/>
</dbReference>
<dbReference type="InterPro" id="IPR003439">
    <property type="entry name" value="ABC_transporter-like_ATP-bd"/>
</dbReference>
<dbReference type="InterPro" id="IPR050093">
    <property type="entry name" value="ABC_SmlMolc_Importer"/>
</dbReference>
<dbReference type="NCBIfam" id="TIGR01277">
    <property type="entry name" value="thiQ"/>
    <property type="match status" value="1"/>
</dbReference>
<keyword evidence="5 9" id="KW-0067">ATP-binding</keyword>
<evidence type="ECO:0000256" key="5">
    <source>
        <dbReference type="ARBA" id="ARBA00022840"/>
    </source>
</evidence>
<proteinExistence type="predicted"/>
<comment type="caution">
    <text evidence="9">The sequence shown here is derived from an EMBL/GenBank/DDBJ whole genome shotgun (WGS) entry which is preliminary data.</text>
</comment>
<keyword evidence="3" id="KW-0997">Cell inner membrane</keyword>
<dbReference type="GO" id="GO:0016887">
    <property type="term" value="F:ATP hydrolysis activity"/>
    <property type="evidence" value="ECO:0007669"/>
    <property type="project" value="InterPro"/>
</dbReference>
<dbReference type="Proteomes" id="UP000295783">
    <property type="component" value="Unassembled WGS sequence"/>
</dbReference>
<organism evidence="9 10">
    <name type="scientific">Dongia mobilis</name>
    <dbReference type="NCBI Taxonomy" id="578943"/>
    <lineage>
        <taxon>Bacteria</taxon>
        <taxon>Pseudomonadati</taxon>
        <taxon>Pseudomonadota</taxon>
        <taxon>Alphaproteobacteria</taxon>
        <taxon>Rhodospirillales</taxon>
        <taxon>Dongiaceae</taxon>
        <taxon>Dongia</taxon>
    </lineage>
</organism>
<dbReference type="RefSeq" id="WP_133612247.1">
    <property type="nucleotide sequence ID" value="NZ_SNYW01000006.1"/>
</dbReference>
<evidence type="ECO:0000313" key="10">
    <source>
        <dbReference type="Proteomes" id="UP000295783"/>
    </source>
</evidence>
<dbReference type="InterPro" id="IPR005968">
    <property type="entry name" value="Thiamine_ABC_ThiQ"/>
</dbReference>
<evidence type="ECO:0000256" key="2">
    <source>
        <dbReference type="ARBA" id="ARBA00022475"/>
    </source>
</evidence>
<dbReference type="InterPro" id="IPR027417">
    <property type="entry name" value="P-loop_NTPase"/>
</dbReference>
<protein>
    <submittedName>
        <fullName evidence="9">Thiamine transport system ATP-binding protein</fullName>
    </submittedName>
</protein>
<keyword evidence="4" id="KW-0547">Nucleotide-binding</keyword>
<dbReference type="PANTHER" id="PTHR42781">
    <property type="entry name" value="SPERMIDINE/PUTRESCINE IMPORT ATP-BINDING PROTEIN POTA"/>
    <property type="match status" value="1"/>
</dbReference>
<keyword evidence="10" id="KW-1185">Reference proteome</keyword>
<reference evidence="9 10" key="1">
    <citation type="submission" date="2019-03" db="EMBL/GenBank/DDBJ databases">
        <title>Genomic Encyclopedia of Type Strains, Phase III (KMG-III): the genomes of soil and plant-associated and newly described type strains.</title>
        <authorList>
            <person name="Whitman W."/>
        </authorList>
    </citation>
    <scope>NUCLEOTIDE SEQUENCE [LARGE SCALE GENOMIC DNA]</scope>
    <source>
        <strain evidence="9 10">CGMCC 1.7660</strain>
    </source>
</reference>
<gene>
    <name evidence="9" type="ORF">A8950_0752</name>
</gene>
<dbReference type="InterPro" id="IPR003593">
    <property type="entry name" value="AAA+_ATPase"/>
</dbReference>
<evidence type="ECO:0000256" key="7">
    <source>
        <dbReference type="ARBA" id="ARBA00023136"/>
    </source>
</evidence>
<dbReference type="GO" id="GO:0016020">
    <property type="term" value="C:membrane"/>
    <property type="evidence" value="ECO:0007669"/>
    <property type="project" value="InterPro"/>
</dbReference>
<dbReference type="GO" id="GO:0071934">
    <property type="term" value="P:thiamine transmembrane transport"/>
    <property type="evidence" value="ECO:0007669"/>
    <property type="project" value="InterPro"/>
</dbReference>
<evidence type="ECO:0000256" key="1">
    <source>
        <dbReference type="ARBA" id="ARBA00022448"/>
    </source>
</evidence>
<dbReference type="AlphaFoldDB" id="A0A4R6WVY9"/>
<name>A0A4R6WVY9_9PROT</name>
<dbReference type="PANTHER" id="PTHR42781:SF1">
    <property type="entry name" value="THIAMINE IMPORT ATP-BINDING PROTEIN THIQ"/>
    <property type="match status" value="1"/>
</dbReference>
<evidence type="ECO:0000256" key="4">
    <source>
        <dbReference type="ARBA" id="ARBA00022741"/>
    </source>
</evidence>
<dbReference type="Pfam" id="PF00005">
    <property type="entry name" value="ABC_tran"/>
    <property type="match status" value="1"/>
</dbReference>
<dbReference type="GO" id="GO:0042626">
    <property type="term" value="F:ATPase-coupled transmembrane transporter activity"/>
    <property type="evidence" value="ECO:0007669"/>
    <property type="project" value="InterPro"/>
</dbReference>
<dbReference type="SUPFAM" id="SSF52540">
    <property type="entry name" value="P-loop containing nucleoside triphosphate hydrolases"/>
    <property type="match status" value="1"/>
</dbReference>
<evidence type="ECO:0000313" key="9">
    <source>
        <dbReference type="EMBL" id="TDQ84204.1"/>
    </source>
</evidence>
<dbReference type="EMBL" id="SNYW01000006">
    <property type="protein sequence ID" value="TDQ84204.1"/>
    <property type="molecule type" value="Genomic_DNA"/>
</dbReference>
<dbReference type="PROSITE" id="PS00211">
    <property type="entry name" value="ABC_TRANSPORTER_1"/>
    <property type="match status" value="1"/>
</dbReference>
<dbReference type="PROSITE" id="PS50893">
    <property type="entry name" value="ABC_TRANSPORTER_2"/>
    <property type="match status" value="1"/>
</dbReference>